<feature type="domain" description="Transketolase N-terminal" evidence="2">
    <location>
        <begin position="2"/>
        <end position="68"/>
    </location>
</feature>
<dbReference type="GO" id="GO:0004802">
    <property type="term" value="F:transketolase activity"/>
    <property type="evidence" value="ECO:0007669"/>
    <property type="project" value="UniProtKB-EC"/>
</dbReference>
<feature type="non-terminal residue" evidence="3">
    <location>
        <position position="133"/>
    </location>
</feature>
<accession>A0A6J4T633</accession>
<dbReference type="GO" id="GO:0005829">
    <property type="term" value="C:cytosol"/>
    <property type="evidence" value="ECO:0007669"/>
    <property type="project" value="TreeGrafter"/>
</dbReference>
<reference evidence="3" key="1">
    <citation type="submission" date="2020-02" db="EMBL/GenBank/DDBJ databases">
        <authorList>
            <person name="Meier V. D."/>
        </authorList>
    </citation>
    <scope>NUCLEOTIDE SEQUENCE</scope>
    <source>
        <strain evidence="3">AVDCRST_MAG17</strain>
    </source>
</reference>
<dbReference type="AlphaFoldDB" id="A0A6J4T633"/>
<proteinExistence type="predicted"/>
<keyword evidence="3" id="KW-0808">Transferase</keyword>
<dbReference type="InterPro" id="IPR029061">
    <property type="entry name" value="THDP-binding"/>
</dbReference>
<organism evidence="3">
    <name type="scientific">uncultured Solirubrobacterales bacterium</name>
    <dbReference type="NCBI Taxonomy" id="768556"/>
    <lineage>
        <taxon>Bacteria</taxon>
        <taxon>Bacillati</taxon>
        <taxon>Actinomycetota</taxon>
        <taxon>Thermoleophilia</taxon>
        <taxon>Solirubrobacterales</taxon>
        <taxon>environmental samples</taxon>
    </lineage>
</organism>
<dbReference type="SUPFAM" id="SSF52518">
    <property type="entry name" value="Thiamin diphosphate-binding fold (THDP-binding)"/>
    <property type="match status" value="2"/>
</dbReference>
<dbReference type="Pfam" id="PF00456">
    <property type="entry name" value="Transketolase_N"/>
    <property type="match status" value="1"/>
</dbReference>
<name>A0A6J4T633_9ACTN</name>
<dbReference type="EC" id="2.2.1.1" evidence="3"/>
<sequence length="133" mass="14848">MRATKRFYGWPEEEHFHVPDGVPEHVAGRIVERGGELRRAWGADFDDYRAEHPDLAEEVERMQRRELPDGWDDGLPEFSADEKGTATRASSGEVLNVLAQNVPWLLGGAADLFPSTKTRLTFDGAGDFSPGDH</sequence>
<gene>
    <name evidence="3" type="ORF">AVDCRST_MAG17-2176</name>
</gene>
<protein>
    <submittedName>
        <fullName evidence="3">Transketolase</fullName>
        <ecNumber evidence="3">2.2.1.1</ecNumber>
    </submittedName>
</protein>
<dbReference type="PANTHER" id="PTHR43522">
    <property type="entry name" value="TRANSKETOLASE"/>
    <property type="match status" value="1"/>
</dbReference>
<dbReference type="InterPro" id="IPR033247">
    <property type="entry name" value="Transketolase_fam"/>
</dbReference>
<feature type="region of interest" description="Disordered" evidence="1">
    <location>
        <begin position="67"/>
        <end position="90"/>
    </location>
</feature>
<dbReference type="GO" id="GO:0000287">
    <property type="term" value="F:magnesium ion binding"/>
    <property type="evidence" value="ECO:0007669"/>
    <property type="project" value="UniProtKB-ARBA"/>
</dbReference>
<evidence type="ECO:0000313" key="3">
    <source>
        <dbReference type="EMBL" id="CAA9514217.1"/>
    </source>
</evidence>
<dbReference type="Gene3D" id="3.40.50.970">
    <property type="match status" value="2"/>
</dbReference>
<dbReference type="EMBL" id="CADCVV010000177">
    <property type="protein sequence ID" value="CAA9514217.1"/>
    <property type="molecule type" value="Genomic_DNA"/>
</dbReference>
<dbReference type="GO" id="GO:0006098">
    <property type="term" value="P:pentose-phosphate shunt"/>
    <property type="evidence" value="ECO:0007669"/>
    <property type="project" value="TreeGrafter"/>
</dbReference>
<evidence type="ECO:0000256" key="1">
    <source>
        <dbReference type="SAM" id="MobiDB-lite"/>
    </source>
</evidence>
<dbReference type="PANTHER" id="PTHR43522:SF2">
    <property type="entry name" value="TRANSKETOLASE 1-RELATED"/>
    <property type="match status" value="1"/>
</dbReference>
<dbReference type="InterPro" id="IPR005474">
    <property type="entry name" value="Transketolase_N"/>
</dbReference>
<evidence type="ECO:0000259" key="2">
    <source>
        <dbReference type="Pfam" id="PF00456"/>
    </source>
</evidence>